<keyword evidence="1" id="KW-0732">Signal</keyword>
<keyword evidence="3" id="KW-0472">Membrane</keyword>
<dbReference type="Pfam" id="PF00496">
    <property type="entry name" value="SBP_bac_5"/>
    <property type="match status" value="1"/>
</dbReference>
<reference evidence="6" key="1">
    <citation type="journal article" date="2019" name="Int. J. Syst. Evol. Microbiol.">
        <title>The Global Catalogue of Microorganisms (GCM) 10K type strain sequencing project: providing services to taxonomists for standard genome sequencing and annotation.</title>
        <authorList>
            <consortium name="The Broad Institute Genomics Platform"/>
            <consortium name="The Broad Institute Genome Sequencing Center for Infectious Disease"/>
            <person name="Wu L."/>
            <person name="Ma J."/>
        </authorList>
    </citation>
    <scope>NUCLEOTIDE SEQUENCE [LARGE SCALE GENOMIC DNA]</scope>
    <source>
        <strain evidence="6">TISTR 1571</strain>
    </source>
</reference>
<dbReference type="PANTHER" id="PTHR30290:SF64">
    <property type="entry name" value="ABC TRANSPORTER PERIPLASMIC BINDING PROTEIN"/>
    <property type="match status" value="1"/>
</dbReference>
<dbReference type="EMBL" id="JBHUMZ010000050">
    <property type="protein sequence ID" value="MFD2640012.1"/>
    <property type="molecule type" value="Genomic_DNA"/>
</dbReference>
<feature type="compositionally biased region" description="Low complexity" evidence="2">
    <location>
        <begin position="561"/>
        <end position="577"/>
    </location>
</feature>
<dbReference type="SUPFAM" id="SSF53850">
    <property type="entry name" value="Periplasmic binding protein-like II"/>
    <property type="match status" value="1"/>
</dbReference>
<dbReference type="InterPro" id="IPR000914">
    <property type="entry name" value="SBP_5_dom"/>
</dbReference>
<dbReference type="Proteomes" id="UP001597452">
    <property type="component" value="Unassembled WGS sequence"/>
</dbReference>
<dbReference type="Gene3D" id="3.10.105.10">
    <property type="entry name" value="Dipeptide-binding Protein, Domain 3"/>
    <property type="match status" value="1"/>
</dbReference>
<sequence>MLKKVFYLFLTVLFLFTNTPVIIQAQEEVEQLRVGISTSENTLNPYTYVTGNPGLDLVHLMYDTLFQLNEKNLPIPWLVSNYSVSEDGLTYEFVLHENVTFHDGEPLTADDVKFTVEYFKEYPKSRFTNPLGVIESLEVQSDTEFTMTLSSASANFMIQPLADLPVLPEHIWSEINDPDESDNNIGSGPYKLSEHRSGEYYQLEANKDYFLGEPPIGEIVLPIVEDTTALFTALRSGELDAVSANVSPELVEQFESSPNVEIIQGAGFSTTLLQLNADRYPMTETAFRNAISLAIDRQYLIDTILLGYAQEGSPGFIHPSSPFYNDELSIEHNLDTARQTLTDVGFEDTNGDGFIEGQNGEEVTLEMLVYSNSPTRIRTAEIITEWMNEIGINTSVRAMDMTTVDSLVWPEFDVSQGRDFDLSIWGWSSTMQLFPDRMAELFHSDPSIGSVNIGGYSNEEFDELAETLIETVSQDEREQLINEIQTLVANETPNVPLYYQNIINAYNPNVFDGYTFQIGKGIINKLSFVTSENTNSEEEAKTDEEEQGKVDSETTGEDNEGNNVETSSVESESTGGGSNSTLWILLIAVLLIGGGLLFLKKKGANS</sequence>
<accession>A0ABW5QE91</accession>
<feature type="transmembrane region" description="Helical" evidence="3">
    <location>
        <begin position="581"/>
        <end position="599"/>
    </location>
</feature>
<organism evidence="5 6">
    <name type="scientific">Piscibacillus salipiscarius</name>
    <dbReference type="NCBI Taxonomy" id="299480"/>
    <lineage>
        <taxon>Bacteria</taxon>
        <taxon>Bacillati</taxon>
        <taxon>Bacillota</taxon>
        <taxon>Bacilli</taxon>
        <taxon>Bacillales</taxon>
        <taxon>Bacillaceae</taxon>
        <taxon>Piscibacillus</taxon>
    </lineage>
</organism>
<keyword evidence="6" id="KW-1185">Reference proteome</keyword>
<evidence type="ECO:0000313" key="5">
    <source>
        <dbReference type="EMBL" id="MFD2640012.1"/>
    </source>
</evidence>
<dbReference type="RefSeq" id="WP_377330085.1">
    <property type="nucleotide sequence ID" value="NZ_JBHUMZ010000050.1"/>
</dbReference>
<evidence type="ECO:0000256" key="1">
    <source>
        <dbReference type="ARBA" id="ARBA00022729"/>
    </source>
</evidence>
<dbReference type="InterPro" id="IPR039424">
    <property type="entry name" value="SBP_5"/>
</dbReference>
<gene>
    <name evidence="5" type="ORF">ACFSW4_14175</name>
</gene>
<feature type="domain" description="Solute-binding protein family 5" evidence="4">
    <location>
        <begin position="74"/>
        <end position="444"/>
    </location>
</feature>
<feature type="region of interest" description="Disordered" evidence="2">
    <location>
        <begin position="532"/>
        <end position="577"/>
    </location>
</feature>
<feature type="compositionally biased region" description="Acidic residues" evidence="2">
    <location>
        <begin position="535"/>
        <end position="546"/>
    </location>
</feature>
<dbReference type="PIRSF" id="PIRSF002741">
    <property type="entry name" value="MppA"/>
    <property type="match status" value="1"/>
</dbReference>
<protein>
    <submittedName>
        <fullName evidence="5">ABC transporter substrate-binding protein</fullName>
    </submittedName>
</protein>
<evidence type="ECO:0000256" key="2">
    <source>
        <dbReference type="SAM" id="MobiDB-lite"/>
    </source>
</evidence>
<comment type="caution">
    <text evidence="5">The sequence shown here is derived from an EMBL/GenBank/DDBJ whole genome shotgun (WGS) entry which is preliminary data.</text>
</comment>
<name>A0ABW5QE91_9BACI</name>
<dbReference type="PANTHER" id="PTHR30290">
    <property type="entry name" value="PERIPLASMIC BINDING COMPONENT OF ABC TRANSPORTER"/>
    <property type="match status" value="1"/>
</dbReference>
<proteinExistence type="predicted"/>
<evidence type="ECO:0000259" key="4">
    <source>
        <dbReference type="Pfam" id="PF00496"/>
    </source>
</evidence>
<keyword evidence="3" id="KW-0812">Transmembrane</keyword>
<keyword evidence="3" id="KW-1133">Transmembrane helix</keyword>
<evidence type="ECO:0000313" key="6">
    <source>
        <dbReference type="Proteomes" id="UP001597452"/>
    </source>
</evidence>
<dbReference type="Gene3D" id="3.40.190.10">
    <property type="entry name" value="Periplasmic binding protein-like II"/>
    <property type="match status" value="1"/>
</dbReference>
<evidence type="ECO:0000256" key="3">
    <source>
        <dbReference type="SAM" id="Phobius"/>
    </source>
</evidence>
<dbReference type="InterPro" id="IPR030678">
    <property type="entry name" value="Peptide/Ni-bd"/>
</dbReference>